<protein>
    <recommendedName>
        <fullName evidence="1">diguanylate cyclase</fullName>
        <ecNumber evidence="1">2.7.7.65</ecNumber>
    </recommendedName>
</protein>
<dbReference type="SMART" id="SM00267">
    <property type="entry name" value="GGDEF"/>
    <property type="match status" value="1"/>
</dbReference>
<feature type="domain" description="GGDEF" evidence="3">
    <location>
        <begin position="195"/>
        <end position="323"/>
    </location>
</feature>
<dbReference type="RefSeq" id="WP_160554636.1">
    <property type="nucleotide sequence ID" value="NZ_CP047650.1"/>
</dbReference>
<name>A0A857JA88_9BURK</name>
<organism evidence="4 5">
    <name type="scientific">Xylophilus rhododendri</name>
    <dbReference type="NCBI Taxonomy" id="2697032"/>
    <lineage>
        <taxon>Bacteria</taxon>
        <taxon>Pseudomonadati</taxon>
        <taxon>Pseudomonadota</taxon>
        <taxon>Betaproteobacteria</taxon>
        <taxon>Burkholderiales</taxon>
        <taxon>Xylophilus</taxon>
    </lineage>
</organism>
<dbReference type="SUPFAM" id="SSF55073">
    <property type="entry name" value="Nucleotide cyclase"/>
    <property type="match status" value="1"/>
</dbReference>
<dbReference type="EC" id="2.7.7.65" evidence="1"/>
<gene>
    <name evidence="4" type="ORF">GT347_24270</name>
</gene>
<dbReference type="KEGG" id="xyk:GT347_24270"/>
<dbReference type="AlphaFoldDB" id="A0A857JA88"/>
<dbReference type="PANTHER" id="PTHR45138:SF9">
    <property type="entry name" value="DIGUANYLATE CYCLASE DGCM-RELATED"/>
    <property type="match status" value="1"/>
</dbReference>
<dbReference type="InterPro" id="IPR029787">
    <property type="entry name" value="Nucleotide_cyclase"/>
</dbReference>
<dbReference type="NCBIfam" id="TIGR00254">
    <property type="entry name" value="GGDEF"/>
    <property type="match status" value="1"/>
</dbReference>
<dbReference type="PROSITE" id="PS50887">
    <property type="entry name" value="GGDEF"/>
    <property type="match status" value="1"/>
</dbReference>
<dbReference type="Gene3D" id="3.30.70.270">
    <property type="match status" value="1"/>
</dbReference>
<proteinExistence type="predicted"/>
<evidence type="ECO:0000313" key="5">
    <source>
        <dbReference type="Proteomes" id="UP000464787"/>
    </source>
</evidence>
<dbReference type="GO" id="GO:1902201">
    <property type="term" value="P:negative regulation of bacterial-type flagellum-dependent cell motility"/>
    <property type="evidence" value="ECO:0007669"/>
    <property type="project" value="TreeGrafter"/>
</dbReference>
<accession>A0A857JA88</accession>
<dbReference type="Pfam" id="PF00990">
    <property type="entry name" value="GGDEF"/>
    <property type="match status" value="1"/>
</dbReference>
<evidence type="ECO:0000256" key="1">
    <source>
        <dbReference type="ARBA" id="ARBA00012528"/>
    </source>
</evidence>
<dbReference type="GO" id="GO:0005886">
    <property type="term" value="C:plasma membrane"/>
    <property type="evidence" value="ECO:0007669"/>
    <property type="project" value="TreeGrafter"/>
</dbReference>
<dbReference type="EMBL" id="CP047650">
    <property type="protein sequence ID" value="QHJ00827.1"/>
    <property type="molecule type" value="Genomic_DNA"/>
</dbReference>
<dbReference type="GO" id="GO:0043709">
    <property type="term" value="P:cell adhesion involved in single-species biofilm formation"/>
    <property type="evidence" value="ECO:0007669"/>
    <property type="project" value="TreeGrafter"/>
</dbReference>
<dbReference type="PANTHER" id="PTHR45138">
    <property type="entry name" value="REGULATORY COMPONENTS OF SENSORY TRANSDUCTION SYSTEM"/>
    <property type="match status" value="1"/>
</dbReference>
<reference evidence="4 5" key="1">
    <citation type="submission" date="2020-01" db="EMBL/GenBank/DDBJ databases">
        <title>Genome sequencing of strain KACC 21265.</title>
        <authorList>
            <person name="Heo J."/>
            <person name="Kim S.-J."/>
            <person name="Kim J.-S."/>
            <person name="Hong S.-B."/>
            <person name="Kwon S.-W."/>
        </authorList>
    </citation>
    <scope>NUCLEOTIDE SEQUENCE [LARGE SCALE GENOMIC DNA]</scope>
    <source>
        <strain evidence="4 5">KACC 21265</strain>
    </source>
</reference>
<dbReference type="InterPro" id="IPR000160">
    <property type="entry name" value="GGDEF_dom"/>
</dbReference>
<comment type="catalytic activity">
    <reaction evidence="2">
        <text>2 GTP = 3',3'-c-di-GMP + 2 diphosphate</text>
        <dbReference type="Rhea" id="RHEA:24898"/>
        <dbReference type="ChEBI" id="CHEBI:33019"/>
        <dbReference type="ChEBI" id="CHEBI:37565"/>
        <dbReference type="ChEBI" id="CHEBI:58805"/>
        <dbReference type="EC" id="2.7.7.65"/>
    </reaction>
</comment>
<keyword evidence="5" id="KW-1185">Reference proteome</keyword>
<dbReference type="FunFam" id="3.30.70.270:FF:000001">
    <property type="entry name" value="Diguanylate cyclase domain protein"/>
    <property type="match status" value="1"/>
</dbReference>
<evidence type="ECO:0000259" key="3">
    <source>
        <dbReference type="PROSITE" id="PS50887"/>
    </source>
</evidence>
<evidence type="ECO:0000256" key="2">
    <source>
        <dbReference type="ARBA" id="ARBA00034247"/>
    </source>
</evidence>
<sequence>MTPTNPSPILQHLIEITGHRDHTRLEYSVISALRHLVGMREVRKLEFFVEKDVTYVRAFTLLLDGEMVAPDRPAVCEEQCLPLASYPELVKGLEQRSNSVQHTYADGSYRLWFPVQLNDRTVACLEIATDTAYTQQTLDVINGIVEVYRNYQSLLDYSERDALTGLFNRKTFDEQFSRHTRDAGTAAAAGEDSTEAHWLAVIDIDHFKQVNDRFGHVYGDEVLILVANLLKSSFRSQDRIFRFGGEEFVVLLRQASLEQARLIFNRLRTNIEQFRFPQVGRVTISVGFTSANAGAPVEIMGHADQALYHAKENGRNLVCYYEELMKGGQLQATEAAQNDVELF</sequence>
<dbReference type="Proteomes" id="UP000464787">
    <property type="component" value="Chromosome"/>
</dbReference>
<dbReference type="InterPro" id="IPR043128">
    <property type="entry name" value="Rev_trsase/Diguanyl_cyclase"/>
</dbReference>
<dbReference type="InterPro" id="IPR050469">
    <property type="entry name" value="Diguanylate_Cyclase"/>
</dbReference>
<dbReference type="CDD" id="cd01949">
    <property type="entry name" value="GGDEF"/>
    <property type="match status" value="1"/>
</dbReference>
<dbReference type="GO" id="GO:0052621">
    <property type="term" value="F:diguanylate cyclase activity"/>
    <property type="evidence" value="ECO:0007669"/>
    <property type="project" value="UniProtKB-EC"/>
</dbReference>
<evidence type="ECO:0000313" key="4">
    <source>
        <dbReference type="EMBL" id="QHJ00827.1"/>
    </source>
</evidence>